<keyword evidence="5" id="KW-0997">Cell inner membrane</keyword>
<dbReference type="InterPro" id="IPR003439">
    <property type="entry name" value="ABC_transporter-like_ATP-bd"/>
</dbReference>
<keyword evidence="3" id="KW-0813">Transport</keyword>
<dbReference type="RefSeq" id="WP_003263044.1">
    <property type="nucleotide sequence ID" value="NZ_LN651281.1"/>
</dbReference>
<evidence type="ECO:0000256" key="1">
    <source>
        <dbReference type="ARBA" id="ARBA00004202"/>
    </source>
</evidence>
<dbReference type="Pfam" id="PF00005">
    <property type="entry name" value="ABC_tran"/>
    <property type="match status" value="1"/>
</dbReference>
<evidence type="ECO:0000256" key="9">
    <source>
        <dbReference type="ARBA" id="ARBA00023136"/>
    </source>
</evidence>
<evidence type="ECO:0000256" key="7">
    <source>
        <dbReference type="ARBA" id="ARBA00022840"/>
    </source>
</evidence>
<evidence type="ECO:0000256" key="3">
    <source>
        <dbReference type="ARBA" id="ARBA00022448"/>
    </source>
</evidence>
<evidence type="ECO:0000256" key="4">
    <source>
        <dbReference type="ARBA" id="ARBA00022475"/>
    </source>
</evidence>
<dbReference type="InterPro" id="IPR050086">
    <property type="entry name" value="MetN_ABC_transporter-like"/>
</dbReference>
<keyword evidence="6" id="KW-0547">Nucleotide-binding</keyword>
<dbReference type="PROSITE" id="PS00211">
    <property type="entry name" value="ABC_TRANSPORTER_1"/>
    <property type="match status" value="1"/>
</dbReference>
<reference evidence="11" key="1">
    <citation type="submission" date="2014-11" db="EMBL/GenBank/DDBJ databases">
        <authorList>
            <person name="Genoscope - CEA"/>
        </authorList>
    </citation>
    <scope>NUCLEOTIDE SEQUENCE</scope>
    <source>
        <strain evidence="11">IPO1609</strain>
    </source>
</reference>
<keyword evidence="12" id="KW-1185">Reference proteome</keyword>
<dbReference type="CDD" id="cd03262">
    <property type="entry name" value="ABC_HisP_GlnQ"/>
    <property type="match status" value="1"/>
</dbReference>
<dbReference type="InterPro" id="IPR030679">
    <property type="entry name" value="ABC_ATPase_HisP-typ"/>
</dbReference>
<dbReference type="Proteomes" id="UP000053470">
    <property type="component" value="Unassembled WGS sequence"/>
</dbReference>
<evidence type="ECO:0000256" key="6">
    <source>
        <dbReference type="ARBA" id="ARBA00022741"/>
    </source>
</evidence>
<dbReference type="SUPFAM" id="SSF52540">
    <property type="entry name" value="P-loop containing nucleoside triphosphate hydrolases"/>
    <property type="match status" value="1"/>
</dbReference>
<feature type="domain" description="ABC transporter" evidence="10">
    <location>
        <begin position="19"/>
        <end position="255"/>
    </location>
</feature>
<dbReference type="GO" id="GO:0015424">
    <property type="term" value="F:ABC-type amino acid transporter activity"/>
    <property type="evidence" value="ECO:0007669"/>
    <property type="project" value="InterPro"/>
</dbReference>
<dbReference type="AlphaFoldDB" id="A0A7U7PQK3"/>
<evidence type="ECO:0000256" key="2">
    <source>
        <dbReference type="ARBA" id="ARBA00005417"/>
    </source>
</evidence>
<dbReference type="PIRSF" id="PIRSF039085">
    <property type="entry name" value="ABC_ATPase_HisP"/>
    <property type="match status" value="1"/>
</dbReference>
<evidence type="ECO:0000256" key="5">
    <source>
        <dbReference type="ARBA" id="ARBA00022519"/>
    </source>
</evidence>
<dbReference type="PANTHER" id="PTHR43166:SF9">
    <property type="entry name" value="GLUTAMATE_ASPARTATE IMPORT ATP-BINDING PROTEIN GLTL"/>
    <property type="match status" value="1"/>
</dbReference>
<dbReference type="InterPro" id="IPR017871">
    <property type="entry name" value="ABC_transporter-like_CS"/>
</dbReference>
<proteinExistence type="inferred from homology"/>
<keyword evidence="9" id="KW-0472">Membrane</keyword>
<keyword evidence="8" id="KW-0029">Amino-acid transport</keyword>
<name>A0A7U7PQK3_RALSL</name>
<evidence type="ECO:0000259" key="10">
    <source>
        <dbReference type="PROSITE" id="PS50893"/>
    </source>
</evidence>
<gene>
    <name evidence="11" type="ORF">RSIPO_03772</name>
</gene>
<protein>
    <submittedName>
        <fullName evidence="11">Atp-binding protein</fullName>
    </submittedName>
</protein>
<accession>A0A7U7PQK3</accession>
<comment type="similarity">
    <text evidence="2">Belongs to the ABC transporter superfamily.</text>
</comment>
<comment type="subcellular location">
    <subcellularLocation>
        <location evidence="1">Cell membrane</location>
        <topology evidence="1">Peripheral membrane protein</topology>
    </subcellularLocation>
</comment>
<dbReference type="PANTHER" id="PTHR43166">
    <property type="entry name" value="AMINO ACID IMPORT ATP-BINDING PROTEIN"/>
    <property type="match status" value="1"/>
</dbReference>
<sequence>MSSPDLLPLDTPTPPAPLVALRDLHLTFGQTDVLRGIDLDVHRGQAVSIIGPSGSGKSTLLRCISGLLRPQHGSVTVDGIRVDRLATEAETIALRKRIGFVFQQYNLFPHLSVLENLTAAPVRVLGRARREAEADAHALLGKVGLADKARAYPGQLSGGQQQRVAIARALAMRPELILFDEVTSALDPETVGEVLNVIGELVGEGLTCVLVTHEMAFARAISDAVYFTERGVIVEHGPAAQLFAAPASERTRAFLSRALSGPHAARPATHAPWHAAFSSTAFAV</sequence>
<dbReference type="SMART" id="SM00382">
    <property type="entry name" value="AAA"/>
    <property type="match status" value="1"/>
</dbReference>
<dbReference type="GO" id="GO:0005886">
    <property type="term" value="C:plasma membrane"/>
    <property type="evidence" value="ECO:0007669"/>
    <property type="project" value="UniProtKB-SubCell"/>
</dbReference>
<dbReference type="InterPro" id="IPR027417">
    <property type="entry name" value="P-loop_NTPase"/>
</dbReference>
<keyword evidence="4" id="KW-1003">Cell membrane</keyword>
<evidence type="ECO:0000313" key="11">
    <source>
        <dbReference type="EMBL" id="CEJ17070.1"/>
    </source>
</evidence>
<keyword evidence="7 11" id="KW-0067">ATP-binding</keyword>
<dbReference type="InterPro" id="IPR003593">
    <property type="entry name" value="AAA+_ATPase"/>
</dbReference>
<dbReference type="GO" id="GO:0005524">
    <property type="term" value="F:ATP binding"/>
    <property type="evidence" value="ECO:0007669"/>
    <property type="project" value="UniProtKB-KW"/>
</dbReference>
<dbReference type="PROSITE" id="PS50893">
    <property type="entry name" value="ABC_TRANSPORTER_2"/>
    <property type="match status" value="1"/>
</dbReference>
<organism evidence="11 12">
    <name type="scientific">Ralstonia solanacearum IPO1609</name>
    <dbReference type="NCBI Taxonomy" id="564066"/>
    <lineage>
        <taxon>Bacteria</taxon>
        <taxon>Pseudomonadati</taxon>
        <taxon>Pseudomonadota</taxon>
        <taxon>Betaproteobacteria</taxon>
        <taxon>Burkholderiales</taxon>
        <taxon>Burkholderiaceae</taxon>
        <taxon>Ralstonia</taxon>
        <taxon>Ralstonia solanacearum species complex</taxon>
    </lineage>
</organism>
<dbReference type="EMBL" id="LN651281">
    <property type="protein sequence ID" value="CEJ17070.1"/>
    <property type="molecule type" value="Genomic_DNA"/>
</dbReference>
<dbReference type="Gene3D" id="3.40.50.300">
    <property type="entry name" value="P-loop containing nucleotide triphosphate hydrolases"/>
    <property type="match status" value="1"/>
</dbReference>
<evidence type="ECO:0000313" key="12">
    <source>
        <dbReference type="Proteomes" id="UP000053470"/>
    </source>
</evidence>
<evidence type="ECO:0000256" key="8">
    <source>
        <dbReference type="ARBA" id="ARBA00022970"/>
    </source>
</evidence>
<reference evidence="11" key="2">
    <citation type="submission" date="2022-04" db="EMBL/GenBank/DDBJ databases">
        <title>Genomic draft of R. solanacearum strain IPO1609, a phylotype IIB1/biovar 2/race 3 strain isolated from potato in Europe.</title>
        <authorList>
            <person name="Boucher C."/>
            <person name="Carrere S."/>
            <person name="Dossat C."/>
            <person name="Elbaz M."/>
            <person name="Genin S."/>
            <person name="Gouzy J."/>
            <person name="Prior P."/>
            <person name="Segurens B."/>
            <person name="Wincker P."/>
        </authorList>
    </citation>
    <scope>NUCLEOTIDE SEQUENCE</scope>
    <source>
        <strain evidence="11">IPO1609</strain>
    </source>
</reference>
<dbReference type="GO" id="GO:0016887">
    <property type="term" value="F:ATP hydrolysis activity"/>
    <property type="evidence" value="ECO:0007669"/>
    <property type="project" value="InterPro"/>
</dbReference>